<dbReference type="Gene3D" id="3.40.50.150">
    <property type="entry name" value="Vaccinia Virus protein VP39"/>
    <property type="match status" value="1"/>
</dbReference>
<keyword evidence="5" id="KW-1185">Reference proteome</keyword>
<dbReference type="GO" id="GO:0008168">
    <property type="term" value="F:methyltransferase activity"/>
    <property type="evidence" value="ECO:0007669"/>
    <property type="project" value="UniProtKB-KW"/>
</dbReference>
<feature type="domain" description="S-adenosylmethionine-dependent methyltransferase Rv2258c-like winged HTH" evidence="2">
    <location>
        <begin position="27"/>
        <end position="93"/>
    </location>
</feature>
<keyword evidence="4" id="KW-0808">Transferase</keyword>
<dbReference type="GO" id="GO:0032259">
    <property type="term" value="P:methylation"/>
    <property type="evidence" value="ECO:0007669"/>
    <property type="project" value="UniProtKB-KW"/>
</dbReference>
<dbReference type="InterPro" id="IPR029063">
    <property type="entry name" value="SAM-dependent_MTases_sf"/>
</dbReference>
<dbReference type="OrthoDB" id="9811589at2"/>
<dbReference type="AlphaFoldDB" id="A0A2M9ZIV9"/>
<accession>A0A2M9ZIV9</accession>
<dbReference type="SUPFAM" id="SSF53335">
    <property type="entry name" value="S-adenosyl-L-methionine-dependent methyltransferases"/>
    <property type="match status" value="1"/>
</dbReference>
<evidence type="ECO:0000313" key="6">
    <source>
        <dbReference type="Proteomes" id="UP000231990"/>
    </source>
</evidence>
<dbReference type="RefSeq" id="WP_100714931.1">
    <property type="nucleotide sequence ID" value="NZ_NPDY01000018.1"/>
</dbReference>
<sequence>MKIDEKKLEQFVGRIFGEISAAYTGALVLIGDELGYYTALKEGPLTSEELAKKTGTTERYAREWLSAQAAAELLEYDPAKKKFSISPEVAEVLLNEDSPAYLMGGFYGVSAMYAGVPKLIQAFRNGKGVPWGEQHEHVFCATAKFFRPTYQSQLIQTWIPSLQGNVESKLKKGAKVADVGCGFGTSTIILAQAFPNSHFYGFDAHTPSIEKAREKAKEAGLKNVTFEVAKAKEFPGKGYDLVAMFDCLHDMGDPVGAAAHAKETLDSDGTMIIVEPFAHDHLEQNLNPVGRIYYAASTMFCTPSSLSQEVGLGLGAQAGEARMRDVVTKSGFKNFRRATETPFNIVYEARL</sequence>
<dbReference type="EMBL" id="NPDZ01000015">
    <property type="protein sequence ID" value="PJZ71995.1"/>
    <property type="molecule type" value="Genomic_DNA"/>
</dbReference>
<dbReference type="Pfam" id="PF13847">
    <property type="entry name" value="Methyltransf_31"/>
    <property type="match status" value="1"/>
</dbReference>
<evidence type="ECO:0000313" key="3">
    <source>
        <dbReference type="EMBL" id="PJZ68648.1"/>
    </source>
</evidence>
<comment type="caution">
    <text evidence="4">The sequence shown here is derived from an EMBL/GenBank/DDBJ whole genome shotgun (WGS) entry which is preliminary data.</text>
</comment>
<evidence type="ECO:0000313" key="5">
    <source>
        <dbReference type="Proteomes" id="UP000231962"/>
    </source>
</evidence>
<dbReference type="CDD" id="cd02440">
    <property type="entry name" value="AdoMet_MTases"/>
    <property type="match status" value="1"/>
</dbReference>
<keyword evidence="4" id="KW-0489">Methyltransferase</keyword>
<organism evidence="4 6">
    <name type="scientific">Leptospira perolatii</name>
    <dbReference type="NCBI Taxonomy" id="2023191"/>
    <lineage>
        <taxon>Bacteria</taxon>
        <taxon>Pseudomonadati</taxon>
        <taxon>Spirochaetota</taxon>
        <taxon>Spirochaetia</taxon>
        <taxon>Leptospirales</taxon>
        <taxon>Leptospiraceae</taxon>
        <taxon>Leptospira</taxon>
    </lineage>
</organism>
<dbReference type="InterPro" id="IPR048711">
    <property type="entry name" value="WHD_Rv2258c"/>
</dbReference>
<dbReference type="EMBL" id="NPDY01000018">
    <property type="protein sequence ID" value="PJZ68648.1"/>
    <property type="molecule type" value="Genomic_DNA"/>
</dbReference>
<proteinExistence type="predicted"/>
<dbReference type="InterPro" id="IPR036390">
    <property type="entry name" value="WH_DNA-bd_sf"/>
</dbReference>
<dbReference type="PANTHER" id="PTHR45128:SF2">
    <property type="entry name" value="METHYLTRANSFERASE DOMAIN-CONTAINING PROTEIN"/>
    <property type="match status" value="1"/>
</dbReference>
<evidence type="ECO:0000313" key="4">
    <source>
        <dbReference type="EMBL" id="PJZ71995.1"/>
    </source>
</evidence>
<reference evidence="5 6" key="1">
    <citation type="submission" date="2017-07" db="EMBL/GenBank/DDBJ databases">
        <title>Leptospira spp. isolated from tropical soils.</title>
        <authorList>
            <person name="Thibeaux R."/>
            <person name="Iraola G."/>
            <person name="Ferres I."/>
            <person name="Bierque E."/>
            <person name="Girault D."/>
            <person name="Soupe-Gilbert M.-E."/>
            <person name="Picardeau M."/>
            <person name="Goarant C."/>
        </authorList>
    </citation>
    <scope>NUCLEOTIDE SEQUENCE [LARGE SCALE GENOMIC DNA]</scope>
    <source>
        <strain evidence="4 6">FH1-B-B1</strain>
        <strain evidence="3 5">FH1-B-C1</strain>
    </source>
</reference>
<dbReference type="InterPro" id="IPR025714">
    <property type="entry name" value="Methyltranfer_dom"/>
</dbReference>
<dbReference type="Pfam" id="PF21320">
    <property type="entry name" value="WHD_Rv2258c"/>
    <property type="match status" value="1"/>
</dbReference>
<dbReference type="Proteomes" id="UP000231962">
    <property type="component" value="Unassembled WGS sequence"/>
</dbReference>
<evidence type="ECO:0000259" key="2">
    <source>
        <dbReference type="Pfam" id="PF21320"/>
    </source>
</evidence>
<evidence type="ECO:0000259" key="1">
    <source>
        <dbReference type="Pfam" id="PF13847"/>
    </source>
</evidence>
<gene>
    <name evidence="3" type="ORF">CH360_15315</name>
    <name evidence="4" type="ORF">CH373_16770</name>
</gene>
<dbReference type="Proteomes" id="UP000231990">
    <property type="component" value="Unassembled WGS sequence"/>
</dbReference>
<dbReference type="InterPro" id="IPR036388">
    <property type="entry name" value="WH-like_DNA-bd_sf"/>
</dbReference>
<dbReference type="PANTHER" id="PTHR45128">
    <property type="entry name" value="METHYLTRANSFERASE TYPE 11"/>
    <property type="match status" value="1"/>
</dbReference>
<dbReference type="Gene3D" id="1.10.10.10">
    <property type="entry name" value="Winged helix-like DNA-binding domain superfamily/Winged helix DNA-binding domain"/>
    <property type="match status" value="1"/>
</dbReference>
<dbReference type="SUPFAM" id="SSF46785">
    <property type="entry name" value="Winged helix' DNA-binding domain"/>
    <property type="match status" value="1"/>
</dbReference>
<dbReference type="InterPro" id="IPR053173">
    <property type="entry name" value="SAM-binding_MTase"/>
</dbReference>
<protein>
    <submittedName>
        <fullName evidence="4">SAM-dependent methyltransferase</fullName>
    </submittedName>
</protein>
<name>A0A2M9ZIV9_9LEPT</name>
<feature type="domain" description="Methyltransferase" evidence="1">
    <location>
        <begin position="171"/>
        <end position="286"/>
    </location>
</feature>